<dbReference type="GO" id="GO:0051301">
    <property type="term" value="P:cell division"/>
    <property type="evidence" value="ECO:0007669"/>
    <property type="project" value="UniProtKB-UniRule"/>
</dbReference>
<feature type="region of interest" description="Disordered" evidence="11">
    <location>
        <begin position="1"/>
        <end position="20"/>
    </location>
</feature>
<feature type="domain" description="Chromosome segregation protein Spc25 C-terminal" evidence="12">
    <location>
        <begin position="173"/>
        <end position="241"/>
    </location>
</feature>
<gene>
    <name evidence="13" type="ORF">K493DRAFT_311702</name>
</gene>
<reference evidence="13 14" key="1">
    <citation type="submission" date="2016-07" db="EMBL/GenBank/DDBJ databases">
        <title>Pervasive Adenine N6-methylation of Active Genes in Fungi.</title>
        <authorList>
            <consortium name="DOE Joint Genome Institute"/>
            <person name="Mondo S.J."/>
            <person name="Dannebaum R.O."/>
            <person name="Kuo R.C."/>
            <person name="Labutti K."/>
            <person name="Haridas S."/>
            <person name="Kuo A."/>
            <person name="Salamov A."/>
            <person name="Ahrendt S.R."/>
            <person name="Lipzen A."/>
            <person name="Sullivan W."/>
            <person name="Andreopoulos W.B."/>
            <person name="Clum A."/>
            <person name="Lindquist E."/>
            <person name="Daum C."/>
            <person name="Ramamoorthy G.K."/>
            <person name="Gryganskyi A."/>
            <person name="Culley D."/>
            <person name="Magnuson J.K."/>
            <person name="James T.Y."/>
            <person name="O'Malley M.A."/>
            <person name="Stajich J.E."/>
            <person name="Spatafora J.W."/>
            <person name="Visel A."/>
            <person name="Grigoriev I.V."/>
        </authorList>
    </citation>
    <scope>NUCLEOTIDE SEQUENCE [LARGE SCALE GENOMIC DNA]</scope>
    <source>
        <strain evidence="13 14">CBS 931.73</strain>
    </source>
</reference>
<dbReference type="Gene3D" id="3.30.457.50">
    <property type="entry name" value="Chromosome segregation protein Spc25"/>
    <property type="match status" value="1"/>
</dbReference>
<keyword evidence="9" id="KW-0539">Nucleus</keyword>
<dbReference type="PANTHER" id="PTHR14281">
    <property type="entry name" value="KINETOCHORE PROTEIN SPC25-RELATED"/>
    <property type="match status" value="1"/>
</dbReference>
<evidence type="ECO:0000256" key="6">
    <source>
        <dbReference type="ARBA" id="ARBA00023054"/>
    </source>
</evidence>
<dbReference type="OrthoDB" id="6353017at2759"/>
<dbReference type="GO" id="GO:0007059">
    <property type="term" value="P:chromosome segregation"/>
    <property type="evidence" value="ECO:0007669"/>
    <property type="project" value="InterPro"/>
</dbReference>
<dbReference type="Pfam" id="PF08234">
    <property type="entry name" value="Spindle_Spc25"/>
    <property type="match status" value="1"/>
</dbReference>
<dbReference type="InterPro" id="IPR045143">
    <property type="entry name" value="Spc25"/>
</dbReference>
<keyword evidence="2 9" id="KW-0158">Chromosome</keyword>
<evidence type="ECO:0000256" key="2">
    <source>
        <dbReference type="ARBA" id="ARBA00022454"/>
    </source>
</evidence>
<evidence type="ECO:0000256" key="11">
    <source>
        <dbReference type="SAM" id="MobiDB-lite"/>
    </source>
</evidence>
<evidence type="ECO:0000256" key="10">
    <source>
        <dbReference type="SAM" id="Coils"/>
    </source>
</evidence>
<comment type="caution">
    <text evidence="13">The sequence shown here is derived from an EMBL/GenBank/DDBJ whole genome shotgun (WGS) entry which is preliminary data.</text>
</comment>
<name>A0A1Y1Z0U4_9FUNG</name>
<dbReference type="STRING" id="1314790.A0A1Y1Z0U4"/>
<evidence type="ECO:0000256" key="1">
    <source>
        <dbReference type="ARBA" id="ARBA00006379"/>
    </source>
</evidence>
<proteinExistence type="inferred from homology"/>
<dbReference type="InterPro" id="IPR013255">
    <property type="entry name" value="Spc25_C"/>
</dbReference>
<protein>
    <recommendedName>
        <fullName evidence="9">Kinetochore protein SPC25</fullName>
    </recommendedName>
</protein>
<feature type="compositionally biased region" description="Low complexity" evidence="11">
    <location>
        <begin position="8"/>
        <end position="20"/>
    </location>
</feature>
<evidence type="ECO:0000256" key="9">
    <source>
        <dbReference type="RuleBase" id="RU367150"/>
    </source>
</evidence>
<comment type="function">
    <text evidence="9">Acts as a component of the essential kinetochore-associated NDC80 complex, which is required for chromosome segregation and spindle checkpoint activity.</text>
</comment>
<dbReference type="EMBL" id="MCFE01000046">
    <property type="protein sequence ID" value="ORY03435.1"/>
    <property type="molecule type" value="Genomic_DNA"/>
</dbReference>
<evidence type="ECO:0000256" key="4">
    <source>
        <dbReference type="ARBA" id="ARBA00022776"/>
    </source>
</evidence>
<keyword evidence="7 9" id="KW-0131">Cell cycle</keyword>
<comment type="similarity">
    <text evidence="1 9">Belongs to the SPC25 family.</text>
</comment>
<keyword evidence="3 9" id="KW-0132">Cell division</keyword>
<sequence length="252" mass="29754">MTVDPKDTSTASLTSTETLSTPDNILPIGNLAASIADFLQQLEGIAEHEIEKISERRKLWEKEMDVVEASNTQFRHELRELKDREKLYSELQVEESRALSELKTDLLNLKKRQEEVKFNMDELRLRIELKRDAIARKKEERAEVLEALRLQRKRNQLRLNACEDSTCMRIYGAQEDKITFIFTEIREDKPHREHAFTVDVSQEQYQVTECFPRLKELDQIVEWVNTTGDFYTFLKKMRASFAKNSRKRNQLK</sequence>
<organism evidence="13 14">
    <name type="scientific">Basidiobolus meristosporus CBS 931.73</name>
    <dbReference type="NCBI Taxonomy" id="1314790"/>
    <lineage>
        <taxon>Eukaryota</taxon>
        <taxon>Fungi</taxon>
        <taxon>Fungi incertae sedis</taxon>
        <taxon>Zoopagomycota</taxon>
        <taxon>Entomophthoromycotina</taxon>
        <taxon>Basidiobolomycetes</taxon>
        <taxon>Basidiobolales</taxon>
        <taxon>Basidiobolaceae</taxon>
        <taxon>Basidiobolus</taxon>
    </lineage>
</organism>
<feature type="coiled-coil region" evidence="10">
    <location>
        <begin position="50"/>
        <end position="140"/>
    </location>
</feature>
<dbReference type="CDD" id="cd23784">
    <property type="entry name" value="RWD_Spc25"/>
    <property type="match status" value="1"/>
</dbReference>
<dbReference type="AlphaFoldDB" id="A0A1Y1Z0U4"/>
<dbReference type="GO" id="GO:0031262">
    <property type="term" value="C:Ndc80 complex"/>
    <property type="evidence" value="ECO:0007669"/>
    <property type="project" value="InterPro"/>
</dbReference>
<keyword evidence="4 9" id="KW-0498">Mitosis</keyword>
<evidence type="ECO:0000256" key="8">
    <source>
        <dbReference type="ARBA" id="ARBA00023328"/>
    </source>
</evidence>
<keyword evidence="6 10" id="KW-0175">Coiled coil</keyword>
<dbReference type="FunFam" id="3.30.457.50:FF:000001">
    <property type="entry name" value="Probable kinetochore protein spc25"/>
    <property type="match status" value="1"/>
</dbReference>
<evidence type="ECO:0000313" key="13">
    <source>
        <dbReference type="EMBL" id="ORY03435.1"/>
    </source>
</evidence>
<comment type="subcellular location">
    <subcellularLocation>
        <location evidence="9">Nucleus</location>
    </subcellularLocation>
    <subcellularLocation>
        <location evidence="9">Chromosome</location>
        <location evidence="9">Centromere</location>
        <location evidence="9">Kinetochore</location>
    </subcellularLocation>
</comment>
<comment type="subunit">
    <text evidence="9">Component of the NDC80 complex.</text>
</comment>
<keyword evidence="8 9" id="KW-0137">Centromere</keyword>
<evidence type="ECO:0000259" key="12">
    <source>
        <dbReference type="Pfam" id="PF08234"/>
    </source>
</evidence>
<evidence type="ECO:0000256" key="3">
    <source>
        <dbReference type="ARBA" id="ARBA00022618"/>
    </source>
</evidence>
<keyword evidence="5 9" id="KW-0995">Kinetochore</keyword>
<dbReference type="InParanoid" id="A0A1Y1Z0U4"/>
<accession>A0A1Y1Z0U4</accession>
<dbReference type="PANTHER" id="PTHR14281:SF0">
    <property type="entry name" value="KINETOCHORE PROTEIN SPC25"/>
    <property type="match status" value="1"/>
</dbReference>
<evidence type="ECO:0000256" key="7">
    <source>
        <dbReference type="ARBA" id="ARBA00023306"/>
    </source>
</evidence>
<dbReference type="Proteomes" id="UP000193498">
    <property type="component" value="Unassembled WGS sequence"/>
</dbReference>
<dbReference type="GO" id="GO:0005634">
    <property type="term" value="C:nucleus"/>
    <property type="evidence" value="ECO:0007669"/>
    <property type="project" value="UniProtKB-SubCell"/>
</dbReference>
<keyword evidence="14" id="KW-1185">Reference proteome</keyword>
<evidence type="ECO:0000256" key="5">
    <source>
        <dbReference type="ARBA" id="ARBA00022838"/>
    </source>
</evidence>
<evidence type="ECO:0000313" key="14">
    <source>
        <dbReference type="Proteomes" id="UP000193498"/>
    </source>
</evidence>